<sequence length="43" mass="4907">MKREKERAKNKPCFLLISGLPSQNQPNCRIGINMILNTFSEDA</sequence>
<accession>A0A0N4VYS1</accession>
<evidence type="ECO:0000313" key="1">
    <source>
        <dbReference type="WBParaSite" id="HPLM_0000244201-mRNA-1"/>
    </source>
</evidence>
<dbReference type="AlphaFoldDB" id="A0A0N4VYS1"/>
<dbReference type="WBParaSite" id="HPLM_0000244201-mRNA-1">
    <property type="protein sequence ID" value="HPLM_0000244201-mRNA-1"/>
    <property type="gene ID" value="HPLM_0000244201"/>
</dbReference>
<reference evidence="1" key="1">
    <citation type="submission" date="2017-02" db="UniProtKB">
        <authorList>
            <consortium name="WormBaseParasite"/>
        </authorList>
    </citation>
    <scope>IDENTIFICATION</scope>
</reference>
<proteinExistence type="predicted"/>
<organism evidence="1">
    <name type="scientific">Haemonchus placei</name>
    <name type="common">Barber's pole worm</name>
    <dbReference type="NCBI Taxonomy" id="6290"/>
    <lineage>
        <taxon>Eukaryota</taxon>
        <taxon>Metazoa</taxon>
        <taxon>Ecdysozoa</taxon>
        <taxon>Nematoda</taxon>
        <taxon>Chromadorea</taxon>
        <taxon>Rhabditida</taxon>
        <taxon>Rhabditina</taxon>
        <taxon>Rhabditomorpha</taxon>
        <taxon>Strongyloidea</taxon>
        <taxon>Trichostrongylidae</taxon>
        <taxon>Haemonchus</taxon>
    </lineage>
</organism>
<protein>
    <submittedName>
        <fullName evidence="1">Uncharacterized protein</fullName>
    </submittedName>
</protein>
<name>A0A0N4VYS1_HAEPC</name>